<dbReference type="Proteomes" id="UP001497525">
    <property type="component" value="Unassembled WGS sequence"/>
</dbReference>
<dbReference type="GO" id="GO:0005737">
    <property type="term" value="C:cytoplasm"/>
    <property type="evidence" value="ECO:0007669"/>
    <property type="project" value="UniProtKB-SubCell"/>
</dbReference>
<dbReference type="Pfam" id="PF10584">
    <property type="entry name" value="Proteasome_A_N"/>
    <property type="match status" value="1"/>
</dbReference>
<dbReference type="GO" id="GO:0005634">
    <property type="term" value="C:nucleus"/>
    <property type="evidence" value="ECO:0007669"/>
    <property type="project" value="UniProtKB-SubCell"/>
</dbReference>
<evidence type="ECO:0000256" key="4">
    <source>
        <dbReference type="ARBA" id="ARBA00026071"/>
    </source>
</evidence>
<dbReference type="PROSITE" id="PS00388">
    <property type="entry name" value="PROTEASOME_ALPHA_1"/>
    <property type="match status" value="1"/>
</dbReference>
<gene>
    <name evidence="9" type="ORF">CDAUBV1_LOCUS4209</name>
</gene>
<evidence type="ECO:0000256" key="3">
    <source>
        <dbReference type="ARBA" id="ARBA00022942"/>
    </source>
</evidence>
<dbReference type="Gene3D" id="3.60.20.10">
    <property type="entry name" value="Glutamine Phosphoribosylpyrophosphate, subunit 1, domain 1"/>
    <property type="match status" value="1"/>
</dbReference>
<reference evidence="9" key="1">
    <citation type="submission" date="2024-06" db="EMBL/GenBank/DDBJ databases">
        <authorList>
            <person name="Liu X."/>
            <person name="Lenzi L."/>
            <person name="Haldenby T S."/>
            <person name="Uol C."/>
        </authorList>
    </citation>
    <scope>NUCLEOTIDE SEQUENCE</scope>
</reference>
<keyword evidence="2 6" id="KW-0963">Cytoplasm</keyword>
<evidence type="ECO:0000313" key="9">
    <source>
        <dbReference type="EMBL" id="CAL5131700.1"/>
    </source>
</evidence>
<keyword evidence="3 5" id="KW-0647">Proteasome</keyword>
<feature type="domain" description="Proteasome alpha-type subunits" evidence="8">
    <location>
        <begin position="5"/>
        <end position="27"/>
    </location>
</feature>
<name>A0AAV2T5L9_CALDB</name>
<evidence type="ECO:0000313" key="10">
    <source>
        <dbReference type="Proteomes" id="UP001497525"/>
    </source>
</evidence>
<dbReference type="AlphaFoldDB" id="A0AAV2T5L9"/>
<dbReference type="SMART" id="SM00948">
    <property type="entry name" value="Proteasome_A_N"/>
    <property type="match status" value="1"/>
</dbReference>
<dbReference type="InterPro" id="IPR029055">
    <property type="entry name" value="Ntn_hydrolases_N"/>
</dbReference>
<comment type="subcellular location">
    <subcellularLocation>
        <location evidence="6">Cytoplasm</location>
    </subcellularLocation>
    <subcellularLocation>
        <location evidence="6">Nucleus</location>
    </subcellularLocation>
</comment>
<evidence type="ECO:0000256" key="7">
    <source>
        <dbReference type="SAM" id="MobiDB-lite"/>
    </source>
</evidence>
<dbReference type="InterPro" id="IPR000426">
    <property type="entry name" value="Proteasome_asu_N"/>
</dbReference>
<dbReference type="GO" id="GO:0019773">
    <property type="term" value="C:proteasome core complex, alpha-subunit complex"/>
    <property type="evidence" value="ECO:0007669"/>
    <property type="project" value="UniProtKB-UniRule"/>
</dbReference>
<evidence type="ECO:0000256" key="1">
    <source>
        <dbReference type="ARBA" id="ARBA00002000"/>
    </source>
</evidence>
<accession>A0AAV2T5L9</accession>
<dbReference type="PANTHER" id="PTHR11599">
    <property type="entry name" value="PROTEASOME SUBUNIT ALPHA/BETA"/>
    <property type="match status" value="1"/>
</dbReference>
<dbReference type="SUPFAM" id="SSF56235">
    <property type="entry name" value="N-terminal nucleophile aminohydrolases (Ntn hydrolases)"/>
    <property type="match status" value="1"/>
</dbReference>
<organism evidence="9 10">
    <name type="scientific">Calicophoron daubneyi</name>
    <name type="common">Rumen fluke</name>
    <name type="synonym">Paramphistomum daubneyi</name>
    <dbReference type="NCBI Taxonomy" id="300641"/>
    <lineage>
        <taxon>Eukaryota</taxon>
        <taxon>Metazoa</taxon>
        <taxon>Spiralia</taxon>
        <taxon>Lophotrochozoa</taxon>
        <taxon>Platyhelminthes</taxon>
        <taxon>Trematoda</taxon>
        <taxon>Digenea</taxon>
        <taxon>Plagiorchiida</taxon>
        <taxon>Pronocephalata</taxon>
        <taxon>Paramphistomoidea</taxon>
        <taxon>Paramphistomidae</taxon>
        <taxon>Calicophoron</taxon>
    </lineage>
</organism>
<evidence type="ECO:0000256" key="2">
    <source>
        <dbReference type="ARBA" id="ARBA00022490"/>
    </source>
</evidence>
<sequence length="264" mass="29741">MTTKYDRAITVFSPDGHLFQVEYAQEAVKKGSTAIGIKGKTCVVLCVEKKATNKLQVEGTLRKIALVDDHVAVAFAGLTADARVLINRMRIECKSYKLTVEDPVSLEYIARYTAQIKQKYTQSNGRRPFGVALLIVGFNQDGTPHLYQSDPSGTHFEWLANAIGKNAKVAREFLEKNYTEDAVADEAGTVKLAVKALMEVMQSGAKHMELAVMRWKPPQKPGDLFVEWQLLEHSDIEKYVQDIEKEREEEAERKRQKKEGATKH</sequence>
<comment type="function">
    <text evidence="1">The proteasome is a multicatalytic proteinase complex which is characterized by its ability to cleave peptides with Arg, Phe, Tyr, Leu, and Glu adjacent to the leaving group at neutral or slightly basic pH. The proteasome has an ATP-dependent proteolytic activity.</text>
</comment>
<dbReference type="InterPro" id="IPR023332">
    <property type="entry name" value="Proteasome_alpha-type"/>
</dbReference>
<evidence type="ECO:0000256" key="5">
    <source>
        <dbReference type="PROSITE-ProRule" id="PRU00808"/>
    </source>
</evidence>
<proteinExistence type="inferred from homology"/>
<dbReference type="EMBL" id="CAXLJL010000101">
    <property type="protein sequence ID" value="CAL5131700.1"/>
    <property type="molecule type" value="Genomic_DNA"/>
</dbReference>
<feature type="region of interest" description="Disordered" evidence="7">
    <location>
        <begin position="245"/>
        <end position="264"/>
    </location>
</feature>
<keyword evidence="6" id="KW-0539">Nucleus</keyword>
<dbReference type="InterPro" id="IPR050115">
    <property type="entry name" value="Proteasome_alpha"/>
</dbReference>
<dbReference type="FunFam" id="3.60.20.10:FF:000004">
    <property type="entry name" value="Proteasome subunit alpha type-4"/>
    <property type="match status" value="1"/>
</dbReference>
<comment type="subunit">
    <text evidence="4">The 26S proteasome consists of a 20S proteasome core and two 19S regulatory subunits. The 20S proteasome core is composed of 28 subunits that are arranged in four stacked rings, resulting in a barrel-shaped structure. The two end rings are each formed by seven alpha subunits, and the two central rings are each formed by seven beta subunits. The catalytic chamber with the active sites is on the inside of the barrel.</text>
</comment>
<dbReference type="PROSITE" id="PS51475">
    <property type="entry name" value="PROTEASOME_ALPHA_2"/>
    <property type="match status" value="1"/>
</dbReference>
<evidence type="ECO:0000259" key="8">
    <source>
        <dbReference type="PROSITE" id="PS00388"/>
    </source>
</evidence>
<dbReference type="GO" id="GO:0006511">
    <property type="term" value="P:ubiquitin-dependent protein catabolic process"/>
    <property type="evidence" value="ECO:0007669"/>
    <property type="project" value="InterPro"/>
</dbReference>
<dbReference type="CDD" id="cd03755">
    <property type="entry name" value="proteasome_alpha_type_7"/>
    <property type="match status" value="1"/>
</dbReference>
<dbReference type="NCBIfam" id="NF003075">
    <property type="entry name" value="PRK03996.1"/>
    <property type="match status" value="1"/>
</dbReference>
<protein>
    <recommendedName>
        <fullName evidence="6">Proteasome subunit alpha type</fullName>
    </recommendedName>
</protein>
<dbReference type="Pfam" id="PF00227">
    <property type="entry name" value="Proteasome"/>
    <property type="match status" value="1"/>
</dbReference>
<comment type="caution">
    <text evidence="9">The sequence shown here is derived from an EMBL/GenBank/DDBJ whole genome shotgun (WGS) entry which is preliminary data.</text>
</comment>
<dbReference type="InterPro" id="IPR001353">
    <property type="entry name" value="Proteasome_sua/b"/>
</dbReference>
<comment type="similarity">
    <text evidence="5 6">Belongs to the peptidase T1A family.</text>
</comment>
<evidence type="ECO:0000256" key="6">
    <source>
        <dbReference type="RuleBase" id="RU000551"/>
    </source>
</evidence>